<evidence type="ECO:0000313" key="3">
    <source>
        <dbReference type="Proteomes" id="UP000059188"/>
    </source>
</evidence>
<sequence length="967" mass="109383">MQTNNHHEISGIAVYPDSSPDSPPSDRADTPIDNHFIPHYSPIQSPEPPTDNTIPALVLGVDPNSSAVQGIGLEIDYDEDEEDSIYFDRYNATKDPPHIRLAYLSAMESSVVHRNSVESVDSWLANHIASLRLVNAVPNNPKLLVTLERVRAHLGLETDPFIRRQPICLVCYTAYLLEHIQNTNDPQCTYVSGRTRCKGRIWITKLVKNKEVRQPARYISYTRIIPALRCMLLRPSFVSALKSGNQAHSSHKEGVLNDICCGTAYQSSQIGLRRVFCADGSVRDEPLTPESVKKIIELGYGLMLAINIDWFRSTPKSIESTGAIYITIQNLDRTVCFLPANVILACIVPGPKEPPLEELNWVLQPIVDDIKKLYAGVVMNVFNSDRSEPQMHMVHGHLILTVADTPARCKCQGVAGHAHNLQFCQCNTEKVDINTAKGYDIDNLKAIDENNLLGKAYESKLAPTKAARGRIHKEFGIRWSVLNELPDWKPHSSAPVDLMHNLFLGIVSHCWNDIIIKGYYLTPAQKRKFDEFLENFEWPSRAGRLPNKLCEKGGVRKADEWRWLISILPIALWVVWRDPLASSETIPLEAPPIHDLTATLPRFQRSCSRIYGLILLLSSMCRIFGSWSITSSDVDRGQKFLQLYCQGLLLMGVFLKPNHHFSMHYREFFLRFGPAYAWWLFSYERFNGLLEKVKLNNKSGDISTSLMRFWVRLHRLYEMVENLPENITSEEKTAISKLCYSEPGRGTLLAQAAGLSNNESTIRTPRHLQKVDLQKVGGYVYLAALKFSQSIWPHLQLKHKRSDIQGGMLFLSSRVAESLDFIYKSGVRYGSTSSQRTKNDRYIMAYFGNHKLAACRIKHILKITVGNEQPELALAVRRFATGSDIPEMPWDLHAEDLGYFVAPANQLGELEFIKPNQISSPVGICSVPIIDNRRIWIAVSYDRTGEELREDVGLFDEVGIEGDESIY</sequence>
<dbReference type="EMBL" id="LN679101">
    <property type="protein sequence ID" value="CEL55821.1"/>
    <property type="molecule type" value="Genomic_DNA"/>
</dbReference>
<protein>
    <submittedName>
        <fullName evidence="2">Uncharacterized protein</fullName>
    </submittedName>
</protein>
<reference evidence="2 3" key="1">
    <citation type="submission" date="2014-11" db="EMBL/GenBank/DDBJ databases">
        <authorList>
            <person name="Wibberg Daniel"/>
        </authorList>
    </citation>
    <scope>NUCLEOTIDE SEQUENCE [LARGE SCALE GENOMIC DNA]</scope>
    <source>
        <strain evidence="2">Rhizoctonia solani AG1-IB 7/3/14</strain>
    </source>
</reference>
<evidence type="ECO:0000313" key="2">
    <source>
        <dbReference type="EMBL" id="CEL55821.1"/>
    </source>
</evidence>
<feature type="region of interest" description="Disordered" evidence="1">
    <location>
        <begin position="1"/>
        <end position="32"/>
    </location>
</feature>
<dbReference type="OrthoDB" id="3234349at2759"/>
<dbReference type="PANTHER" id="PTHR46579:SF1">
    <property type="entry name" value="F5_8 TYPE C DOMAIN-CONTAINING PROTEIN"/>
    <property type="match status" value="1"/>
</dbReference>
<accession>A0A0B7FCQ1</accession>
<dbReference type="Pfam" id="PF02992">
    <property type="entry name" value="Transposase_21"/>
    <property type="match status" value="1"/>
</dbReference>
<dbReference type="InterPro" id="IPR004242">
    <property type="entry name" value="Transposase_21"/>
</dbReference>
<dbReference type="AlphaFoldDB" id="A0A0B7FCQ1"/>
<keyword evidence="3" id="KW-1185">Reference proteome</keyword>
<evidence type="ECO:0000256" key="1">
    <source>
        <dbReference type="SAM" id="MobiDB-lite"/>
    </source>
</evidence>
<gene>
    <name evidence="2" type="ORF">RSOLAG1IB_01833</name>
</gene>
<dbReference type="PANTHER" id="PTHR46579">
    <property type="entry name" value="F5/8 TYPE C DOMAIN-CONTAINING PROTEIN-RELATED"/>
    <property type="match status" value="1"/>
</dbReference>
<name>A0A0B7FCQ1_THACB</name>
<proteinExistence type="predicted"/>
<organism evidence="2 3">
    <name type="scientific">Thanatephorus cucumeris (strain AG1-IB / isolate 7/3/14)</name>
    <name type="common">Lettuce bottom rot fungus</name>
    <name type="synonym">Rhizoctonia solani</name>
    <dbReference type="NCBI Taxonomy" id="1108050"/>
    <lineage>
        <taxon>Eukaryota</taxon>
        <taxon>Fungi</taxon>
        <taxon>Dikarya</taxon>
        <taxon>Basidiomycota</taxon>
        <taxon>Agaricomycotina</taxon>
        <taxon>Agaricomycetes</taxon>
        <taxon>Cantharellales</taxon>
        <taxon>Ceratobasidiaceae</taxon>
        <taxon>Rhizoctonia</taxon>
        <taxon>Rhizoctonia solani AG-1</taxon>
    </lineage>
</organism>
<dbReference type="Proteomes" id="UP000059188">
    <property type="component" value="Unassembled WGS sequence"/>
</dbReference>